<dbReference type="InterPro" id="IPR025269">
    <property type="entry name" value="SAM-like_dom"/>
</dbReference>
<dbReference type="InterPro" id="IPR011010">
    <property type="entry name" value="DNA_brk_join_enz"/>
</dbReference>
<feature type="domain" description="Core-binding (CB)" evidence="5">
    <location>
        <begin position="1"/>
        <end position="88"/>
    </location>
</feature>
<dbReference type="EMBL" id="JBHUMK010000060">
    <property type="protein sequence ID" value="MFD2610360.1"/>
    <property type="molecule type" value="Genomic_DNA"/>
</dbReference>
<evidence type="ECO:0000256" key="1">
    <source>
        <dbReference type="ARBA" id="ARBA00023125"/>
    </source>
</evidence>
<dbReference type="InterPro" id="IPR013762">
    <property type="entry name" value="Integrase-like_cat_sf"/>
</dbReference>
<evidence type="ECO:0000313" key="7">
    <source>
        <dbReference type="Proteomes" id="UP001597475"/>
    </source>
</evidence>
<dbReference type="Proteomes" id="UP001597475">
    <property type="component" value="Unassembled WGS sequence"/>
</dbReference>
<dbReference type="InterPro" id="IPR010998">
    <property type="entry name" value="Integrase_recombinase_N"/>
</dbReference>
<organism evidence="6 7">
    <name type="scientific">Deinococcus taklimakanensis</name>
    <dbReference type="NCBI Taxonomy" id="536443"/>
    <lineage>
        <taxon>Bacteria</taxon>
        <taxon>Thermotogati</taxon>
        <taxon>Deinococcota</taxon>
        <taxon>Deinococci</taxon>
        <taxon>Deinococcales</taxon>
        <taxon>Deinococcaceae</taxon>
        <taxon>Deinococcus</taxon>
    </lineage>
</organism>
<evidence type="ECO:0000259" key="5">
    <source>
        <dbReference type="PROSITE" id="PS51900"/>
    </source>
</evidence>
<name>A0ABW5P5S5_9DEIO</name>
<dbReference type="Gene3D" id="1.10.443.10">
    <property type="entry name" value="Intergrase catalytic core"/>
    <property type="match status" value="1"/>
</dbReference>
<dbReference type="Gene3D" id="1.10.150.130">
    <property type="match status" value="1"/>
</dbReference>
<dbReference type="PROSITE" id="PS51898">
    <property type="entry name" value="TYR_RECOMBINASE"/>
    <property type="match status" value="1"/>
</dbReference>
<dbReference type="RefSeq" id="WP_386846482.1">
    <property type="nucleotide sequence ID" value="NZ_JBHUMK010000060.1"/>
</dbReference>
<dbReference type="Pfam" id="PF00589">
    <property type="entry name" value="Phage_integrase"/>
    <property type="match status" value="1"/>
</dbReference>
<dbReference type="PANTHER" id="PTHR30349">
    <property type="entry name" value="PHAGE INTEGRASE-RELATED"/>
    <property type="match status" value="1"/>
</dbReference>
<gene>
    <name evidence="6" type="ORF">ACFSR9_13075</name>
</gene>
<evidence type="ECO:0000259" key="4">
    <source>
        <dbReference type="PROSITE" id="PS51898"/>
    </source>
</evidence>
<keyword evidence="1 3" id="KW-0238">DNA-binding</keyword>
<dbReference type="SUPFAM" id="SSF56349">
    <property type="entry name" value="DNA breaking-rejoining enzymes"/>
    <property type="match status" value="1"/>
</dbReference>
<keyword evidence="7" id="KW-1185">Reference proteome</keyword>
<accession>A0ABW5P5S5</accession>
<evidence type="ECO:0000313" key="6">
    <source>
        <dbReference type="EMBL" id="MFD2610360.1"/>
    </source>
</evidence>
<evidence type="ECO:0000256" key="2">
    <source>
        <dbReference type="ARBA" id="ARBA00023172"/>
    </source>
</evidence>
<evidence type="ECO:0000256" key="3">
    <source>
        <dbReference type="PROSITE-ProRule" id="PRU01248"/>
    </source>
</evidence>
<reference evidence="7" key="1">
    <citation type="journal article" date="2019" name="Int. J. Syst. Evol. Microbiol.">
        <title>The Global Catalogue of Microorganisms (GCM) 10K type strain sequencing project: providing services to taxonomists for standard genome sequencing and annotation.</title>
        <authorList>
            <consortium name="The Broad Institute Genomics Platform"/>
            <consortium name="The Broad Institute Genome Sequencing Center for Infectious Disease"/>
            <person name="Wu L."/>
            <person name="Ma J."/>
        </authorList>
    </citation>
    <scope>NUCLEOTIDE SEQUENCE [LARGE SCALE GENOMIC DNA]</scope>
    <source>
        <strain evidence="7">KCTC 33842</strain>
    </source>
</reference>
<protein>
    <submittedName>
        <fullName evidence="6">Tyrosine-type recombinase/integrase</fullName>
    </submittedName>
</protein>
<dbReference type="PROSITE" id="PS51900">
    <property type="entry name" value="CB"/>
    <property type="match status" value="1"/>
</dbReference>
<proteinExistence type="predicted"/>
<sequence length="298" mass="34187">MTWNELWEHFYYHLRIKRRARTTVHFYRTTQRALDRFAAEGGSLPGEVQTVTVLHLRGFLSWLEGRGLAPGGIHAHVRSLKALFGWAKREELLPGDPSLRLERPTLPQRRLPAMDAERVSQLLAAARTTDQPLRDVAVLLTFFDTGIRLEELITLRREDVRPEKGILRVIGKGDRERSVPIGTRALTAINAYLLRERQPRQAGVQELFLGRTGLSMTRSCISILLKRLSEFTRLERAQTTPHTFRRGFAVEFLRNGGDVFTLQQILGHSSLEMTRRYVSFLDEDLKAAHLRFSPGDRL</sequence>
<dbReference type="PANTHER" id="PTHR30349:SF81">
    <property type="entry name" value="TYROSINE RECOMBINASE XERC"/>
    <property type="match status" value="1"/>
</dbReference>
<dbReference type="InterPro" id="IPR002104">
    <property type="entry name" value="Integrase_catalytic"/>
</dbReference>
<feature type="domain" description="Tyr recombinase" evidence="4">
    <location>
        <begin position="109"/>
        <end position="290"/>
    </location>
</feature>
<dbReference type="Pfam" id="PF13102">
    <property type="entry name" value="Phage_int_SAM_5"/>
    <property type="match status" value="1"/>
</dbReference>
<dbReference type="InterPro" id="IPR044068">
    <property type="entry name" value="CB"/>
</dbReference>
<keyword evidence="2" id="KW-0233">DNA recombination</keyword>
<comment type="caution">
    <text evidence="6">The sequence shown here is derived from an EMBL/GenBank/DDBJ whole genome shotgun (WGS) entry which is preliminary data.</text>
</comment>
<dbReference type="InterPro" id="IPR050090">
    <property type="entry name" value="Tyrosine_recombinase_XerCD"/>
</dbReference>